<evidence type="ECO:0000313" key="2">
    <source>
        <dbReference type="EMBL" id="ABO98533.1"/>
    </source>
</evidence>
<name>A4S4B1_OSTLU</name>
<feature type="region of interest" description="Disordered" evidence="1">
    <location>
        <begin position="118"/>
        <end position="160"/>
    </location>
</feature>
<dbReference type="KEGG" id="olu:OSTLU_26347"/>
<dbReference type="Gramene" id="ABO98533">
    <property type="protein sequence ID" value="ABO98533"/>
    <property type="gene ID" value="OSTLU_26347"/>
</dbReference>
<dbReference type="EMBL" id="CP000591">
    <property type="protein sequence ID" value="ABO98533.1"/>
    <property type="molecule type" value="Genomic_DNA"/>
</dbReference>
<feature type="region of interest" description="Disordered" evidence="1">
    <location>
        <begin position="187"/>
        <end position="218"/>
    </location>
</feature>
<reference evidence="2 3" key="1">
    <citation type="journal article" date="2007" name="Proc. Natl. Acad. Sci. U.S.A.">
        <title>The tiny eukaryote Ostreococcus provides genomic insights into the paradox of plankton speciation.</title>
        <authorList>
            <person name="Palenik B."/>
            <person name="Grimwood J."/>
            <person name="Aerts A."/>
            <person name="Rouze P."/>
            <person name="Salamov A."/>
            <person name="Putnam N."/>
            <person name="Dupont C."/>
            <person name="Jorgensen R."/>
            <person name="Derelle E."/>
            <person name="Rombauts S."/>
            <person name="Zhou K."/>
            <person name="Otillar R."/>
            <person name="Merchant S.S."/>
            <person name="Podell S."/>
            <person name="Gaasterland T."/>
            <person name="Napoli C."/>
            <person name="Gendler K."/>
            <person name="Manuell A."/>
            <person name="Tai V."/>
            <person name="Vallon O."/>
            <person name="Piganeau G."/>
            <person name="Jancek S."/>
            <person name="Heijde M."/>
            <person name="Jabbari K."/>
            <person name="Bowler C."/>
            <person name="Lohr M."/>
            <person name="Robbens S."/>
            <person name="Werner G."/>
            <person name="Dubchak I."/>
            <person name="Pazour G.J."/>
            <person name="Ren Q."/>
            <person name="Paulsen I."/>
            <person name="Delwiche C."/>
            <person name="Schmutz J."/>
            <person name="Rokhsar D."/>
            <person name="Van de Peer Y."/>
            <person name="Moreau H."/>
            <person name="Grigoriev I.V."/>
        </authorList>
    </citation>
    <scope>NUCLEOTIDE SEQUENCE [LARGE SCALE GENOMIC DNA]</scope>
    <source>
        <strain evidence="2 3">CCE9901</strain>
    </source>
</reference>
<dbReference type="HOGENOM" id="CLU_699053_0_0_1"/>
<protein>
    <submittedName>
        <fullName evidence="2">Uncharacterized protein</fullName>
    </submittedName>
</protein>
<dbReference type="RefSeq" id="XP_001420240.1">
    <property type="nucleotide sequence ID" value="XM_001420203.1"/>
</dbReference>
<dbReference type="GeneID" id="5004305"/>
<evidence type="ECO:0000256" key="1">
    <source>
        <dbReference type="SAM" id="MobiDB-lite"/>
    </source>
</evidence>
<accession>A4S4B1</accession>
<organism evidence="2 3">
    <name type="scientific">Ostreococcus lucimarinus (strain CCE9901)</name>
    <dbReference type="NCBI Taxonomy" id="436017"/>
    <lineage>
        <taxon>Eukaryota</taxon>
        <taxon>Viridiplantae</taxon>
        <taxon>Chlorophyta</taxon>
        <taxon>Mamiellophyceae</taxon>
        <taxon>Mamiellales</taxon>
        <taxon>Bathycoccaceae</taxon>
        <taxon>Ostreococcus</taxon>
    </lineage>
</organism>
<dbReference type="OrthoDB" id="10653406at2759"/>
<feature type="compositionally biased region" description="Low complexity" evidence="1">
    <location>
        <begin position="189"/>
        <end position="218"/>
    </location>
</feature>
<sequence>MAPVAVAANVEIAAPLAVEDTATLCDLVRGALCFWRCERDYFFAEGSKCARARDACAAACRLPPEWVTRALGTTREREIAKHTDPLERKEYLGTLTEEEARTLRRRRAEAARFVRRRAMAAAPERQSMTKRAGERRRRERAWTSSKLRKDGDDASVSASDEFGKAEALEAELAEANARRYRRAYDGADESGYSSRSSSYYSDESSYSSYTGSSYSSYTGSSYSSYASDADAERERRRALALDAMKPPNDATAMTVSRKDALGKPLIVGKHLAFATEGLLPEGLTRWEAYIAEAERAGELRDAKMRRRAERRDRSLHRELDALKLYADRVKLSEQDVQIRRQALIDAHDARVRESVEREVKIAARARRKRNVLLNLDHDARSRLLKRWALRPSAQK</sequence>
<proteinExistence type="predicted"/>
<dbReference type="OMA" id="ETHTLTE"/>
<dbReference type="Proteomes" id="UP000001568">
    <property type="component" value="Chromosome 11"/>
</dbReference>
<keyword evidence="3" id="KW-1185">Reference proteome</keyword>
<dbReference type="AlphaFoldDB" id="A4S4B1"/>
<gene>
    <name evidence="2" type="ORF">OSTLU_26347</name>
</gene>
<evidence type="ECO:0000313" key="3">
    <source>
        <dbReference type="Proteomes" id="UP000001568"/>
    </source>
</evidence>